<accession>A0AAW9JRJ0</accession>
<dbReference type="RefSeq" id="WP_322809204.1">
    <property type="nucleotide sequence ID" value="NZ_JAVBVO010000003.1"/>
</dbReference>
<evidence type="ECO:0000313" key="1">
    <source>
        <dbReference type="EMBL" id="MDZ5759365.1"/>
    </source>
</evidence>
<dbReference type="Proteomes" id="UP001290462">
    <property type="component" value="Unassembled WGS sequence"/>
</dbReference>
<comment type="caution">
    <text evidence="1">The sequence shown here is derived from an EMBL/GenBank/DDBJ whole genome shotgun (WGS) entry which is preliminary data.</text>
</comment>
<proteinExistence type="predicted"/>
<name>A0AAW9JRJ0_CARML</name>
<sequence length="68" mass="7808">MTEKNYTHKIVMFDVNGKVRTALFTSEKSYKISRSWMRATGSNFYFDDAGVGFNPNNIVQINPVEVIE</sequence>
<gene>
    <name evidence="1" type="ORF">RAK27_11890</name>
</gene>
<reference evidence="1" key="1">
    <citation type="submission" date="2023-08" db="EMBL/GenBank/DDBJ databases">
        <title>Genomic characterization of piscicolin 126 produced by Carnobacterium maltaromaticum CM22 strain isolated from salmon (Salmo salar).</title>
        <authorList>
            <person name="Gonzalez-Gragera E."/>
            <person name="Garcia-Lopez J.D."/>
            <person name="Teso-Perez C."/>
            <person name="Gimenez-Hernandez I."/>
            <person name="Peralta-Sanchez J.M."/>
            <person name="Valdivia E."/>
            <person name="Montalban-Lopez M."/>
            <person name="Martin-Platero A.M."/>
            <person name="Banos A."/>
            <person name="Martinez-Bueno M."/>
        </authorList>
    </citation>
    <scope>NUCLEOTIDE SEQUENCE</scope>
    <source>
        <strain evidence="1">CM22</strain>
    </source>
</reference>
<protein>
    <submittedName>
        <fullName evidence="1">Uncharacterized protein</fullName>
    </submittedName>
</protein>
<evidence type="ECO:0000313" key="2">
    <source>
        <dbReference type="Proteomes" id="UP001290462"/>
    </source>
</evidence>
<dbReference type="AlphaFoldDB" id="A0AAW9JRJ0"/>
<organism evidence="1 2">
    <name type="scientific">Carnobacterium maltaromaticum</name>
    <name type="common">Carnobacterium piscicola</name>
    <dbReference type="NCBI Taxonomy" id="2751"/>
    <lineage>
        <taxon>Bacteria</taxon>
        <taxon>Bacillati</taxon>
        <taxon>Bacillota</taxon>
        <taxon>Bacilli</taxon>
        <taxon>Lactobacillales</taxon>
        <taxon>Carnobacteriaceae</taxon>
        <taxon>Carnobacterium</taxon>
    </lineage>
</organism>
<dbReference type="EMBL" id="JAVBVO010000003">
    <property type="protein sequence ID" value="MDZ5759365.1"/>
    <property type="molecule type" value="Genomic_DNA"/>
</dbReference>